<accession>A0A6S6SSE9</accession>
<dbReference type="Pfam" id="PF04519">
    <property type="entry name" value="Bactofilin"/>
    <property type="match status" value="1"/>
</dbReference>
<evidence type="ECO:0000256" key="1">
    <source>
        <dbReference type="ARBA" id="ARBA00044755"/>
    </source>
</evidence>
<dbReference type="InterPro" id="IPR007607">
    <property type="entry name" value="BacA/B"/>
</dbReference>
<comment type="similarity">
    <text evidence="1">Belongs to the bactofilin family.</text>
</comment>
<organism evidence="2">
    <name type="scientific">uncultured Sulfurovum sp</name>
    <dbReference type="NCBI Taxonomy" id="269237"/>
    <lineage>
        <taxon>Bacteria</taxon>
        <taxon>Pseudomonadati</taxon>
        <taxon>Campylobacterota</taxon>
        <taxon>Epsilonproteobacteria</taxon>
        <taxon>Campylobacterales</taxon>
        <taxon>Sulfurovaceae</taxon>
        <taxon>Sulfurovum</taxon>
        <taxon>environmental samples</taxon>
    </lineage>
</organism>
<evidence type="ECO:0000313" key="2">
    <source>
        <dbReference type="EMBL" id="CAA6810101.1"/>
    </source>
</evidence>
<sequence length="220" mass="23213">MAFFSKGKEIDEAQEVTIKEEPKKAAPVKSSAATEISKNITIEGNISGTDSIKIEGTLLGNIEVNNVTIGKNGSVKGSIRAQKVSNSGRVEGDITCNDLNISQTGYVSNKIHANVIILSGEILGEVLAETSINITPTGKVQTNSLSSKRVTVNGTIEGRVIASELLEVGSNGLVNGEISVKNIKTDEGGRVIGSMAMYTAPTNTVEQKRPEVIEATIEEN</sequence>
<dbReference type="EMBL" id="CACVAP010000059">
    <property type="protein sequence ID" value="CAA6810101.1"/>
    <property type="molecule type" value="Genomic_DNA"/>
</dbReference>
<reference evidence="2" key="1">
    <citation type="submission" date="2020-01" db="EMBL/GenBank/DDBJ databases">
        <authorList>
            <person name="Meier V. D."/>
            <person name="Meier V D."/>
        </authorList>
    </citation>
    <scope>NUCLEOTIDE SEQUENCE</scope>
    <source>
        <strain evidence="2">HLG_WM_MAG_06</strain>
    </source>
</reference>
<dbReference type="PANTHER" id="PTHR35024:SF4">
    <property type="entry name" value="POLYMER-FORMING CYTOSKELETAL PROTEIN"/>
    <property type="match status" value="1"/>
</dbReference>
<protein>
    <recommendedName>
        <fullName evidence="3">Polymer-forming bactofilin</fullName>
    </recommendedName>
</protein>
<dbReference type="PANTHER" id="PTHR35024">
    <property type="entry name" value="HYPOTHETICAL CYTOSOLIC PROTEIN"/>
    <property type="match status" value="1"/>
</dbReference>
<name>A0A6S6SSE9_9BACT</name>
<gene>
    <name evidence="2" type="ORF">HELGO_WM5203</name>
</gene>
<proteinExistence type="inferred from homology"/>
<evidence type="ECO:0008006" key="3">
    <source>
        <dbReference type="Google" id="ProtNLM"/>
    </source>
</evidence>
<dbReference type="AlphaFoldDB" id="A0A6S6SSE9"/>